<evidence type="ECO:0000259" key="1">
    <source>
        <dbReference type="Pfam" id="PF06985"/>
    </source>
</evidence>
<dbReference type="OrthoDB" id="2157530at2759"/>
<accession>C7YXP6</accession>
<dbReference type="InParanoid" id="C7YXP6"/>
<dbReference type="InterPro" id="IPR010730">
    <property type="entry name" value="HET"/>
</dbReference>
<dbReference type="HOGENOM" id="CLU_371753_0_0_1"/>
<organism evidence="2 3">
    <name type="scientific">Fusarium vanettenii (strain ATCC MYA-4622 / CBS 123669 / FGSC 9596 / NRRL 45880 / 77-13-4)</name>
    <name type="common">Fusarium solani subsp. pisi</name>
    <dbReference type="NCBI Taxonomy" id="660122"/>
    <lineage>
        <taxon>Eukaryota</taxon>
        <taxon>Fungi</taxon>
        <taxon>Dikarya</taxon>
        <taxon>Ascomycota</taxon>
        <taxon>Pezizomycotina</taxon>
        <taxon>Sordariomycetes</taxon>
        <taxon>Hypocreomycetidae</taxon>
        <taxon>Hypocreales</taxon>
        <taxon>Nectriaceae</taxon>
        <taxon>Fusarium</taxon>
        <taxon>Fusarium solani species complex</taxon>
        <taxon>Fusarium vanettenii</taxon>
    </lineage>
</organism>
<dbReference type="AlphaFoldDB" id="C7YXP6"/>
<dbReference type="EMBL" id="GG698902">
    <property type="protein sequence ID" value="EEU43379.1"/>
    <property type="molecule type" value="Genomic_DNA"/>
</dbReference>
<dbReference type="eggNOG" id="ENOG502SIYG">
    <property type="taxonomic scope" value="Eukaryota"/>
</dbReference>
<dbReference type="PANTHER" id="PTHR24148">
    <property type="entry name" value="ANKYRIN REPEAT DOMAIN-CONTAINING PROTEIN 39 HOMOLOG-RELATED"/>
    <property type="match status" value="1"/>
</dbReference>
<gene>
    <name evidence="2" type="ORF">NECHADRAFT_82603</name>
</gene>
<evidence type="ECO:0000313" key="2">
    <source>
        <dbReference type="EMBL" id="EEU43379.1"/>
    </source>
</evidence>
<protein>
    <recommendedName>
        <fullName evidence="1">Heterokaryon incompatibility domain-containing protein</fullName>
    </recommendedName>
</protein>
<dbReference type="RefSeq" id="XP_003049092.1">
    <property type="nucleotide sequence ID" value="XM_003049046.1"/>
</dbReference>
<sequence>MNNVVEPLSPFSDPIRTLPGCRPCGLAWDKCKLGLQRSDDELVISFQFPELAWVRRLSIKNGELQCNLQELEVLRWIAEDGDTTDAGTSLRDFDIVYVPQKQYPCLFPHQAGTTHDVLEILPDMAEEELREVGEVAIRNSTVLLCPAPCSCCTSPLHRGVSEEVFKLAAHRPVRQISCAMPAQGIIDILPVAICQNSSLHGQCVMLHKGETAIARAPTEIRKTMALDTLAGTVRWILERGRNNPGTSIHPSWINDLACVTQPAVLQCQHRKATATPTRLYDADDRLTMTSIPSNDEQPLNYIALSYVWSEWTDNEALKDKLQEISQRLGIRYFWVDRWCVHQNDEEDKAREIPRMQDYYSGASGCVVLAGPAVAPFRCVPQHDGAVISAFQEVNLNSEGLISLILSKWASRIWTLQEALLSRQMVYAIKDQLIDGDYISELIAFVETFAEVIGGHEEWIGGYGCYRWNARAPSVVFPRQFRMMEDSPLFTIIRTVFGGEQQHRELKQIPHGIPMPFEEALTISAGRDASTQEDYVYGLLGISEGGSALEVQYDIEWPTMITKLQGAGMITEWQLASDTVSKLPGMSWLPSVEHGYGPFQTPGRANAYVRRPALSWSEQGAIVHGERFEWIDVDMRGLCNSSVHGGGCHAACGTIRFLDVPGLTASVTGTMHANYYDMTEEKMRTGTHIMLCRDVEDRTRSTVVMRVSGDVEGGNVYREDGYVLEIYHWQGGHPGMLKGREWRVGSVPL</sequence>
<dbReference type="PANTHER" id="PTHR24148:SF81">
    <property type="entry name" value="HETEROKARYON INCOMPATIBILITY DOMAIN-CONTAINING PROTEIN"/>
    <property type="match status" value="1"/>
</dbReference>
<reference evidence="2 3" key="1">
    <citation type="journal article" date="2009" name="PLoS Genet.">
        <title>The genome of Nectria haematococca: contribution of supernumerary chromosomes to gene expansion.</title>
        <authorList>
            <person name="Coleman J.J."/>
            <person name="Rounsley S.D."/>
            <person name="Rodriguez-Carres M."/>
            <person name="Kuo A."/>
            <person name="Wasmann C.C."/>
            <person name="Grimwood J."/>
            <person name="Schmutz J."/>
            <person name="Taga M."/>
            <person name="White G.J."/>
            <person name="Zhou S."/>
            <person name="Schwartz D.C."/>
            <person name="Freitag M."/>
            <person name="Ma L.J."/>
            <person name="Danchin E.G."/>
            <person name="Henrissat B."/>
            <person name="Coutinho P.M."/>
            <person name="Nelson D.R."/>
            <person name="Straney D."/>
            <person name="Napoli C.A."/>
            <person name="Barker B.M."/>
            <person name="Gribskov M."/>
            <person name="Rep M."/>
            <person name="Kroken S."/>
            <person name="Molnar I."/>
            <person name="Rensing C."/>
            <person name="Kennell J.C."/>
            <person name="Zamora J."/>
            <person name="Farman M.L."/>
            <person name="Selker E.U."/>
            <person name="Salamov A."/>
            <person name="Shapiro H."/>
            <person name="Pangilinan J."/>
            <person name="Lindquist E."/>
            <person name="Lamers C."/>
            <person name="Grigoriev I.V."/>
            <person name="Geiser D.M."/>
            <person name="Covert S.F."/>
            <person name="Temporini E."/>
            <person name="Vanetten H.D."/>
        </authorList>
    </citation>
    <scope>NUCLEOTIDE SEQUENCE [LARGE SCALE GENOMIC DNA]</scope>
    <source>
        <strain evidence="3">ATCC MYA-4622 / CBS 123669 / FGSC 9596 / NRRL 45880 / 77-13-4</strain>
    </source>
</reference>
<proteinExistence type="predicted"/>
<dbReference type="Proteomes" id="UP000005206">
    <property type="component" value="Chromosome 7"/>
</dbReference>
<dbReference type="KEGG" id="nhe:NECHADRAFT_82603"/>
<dbReference type="Pfam" id="PF06985">
    <property type="entry name" value="HET"/>
    <property type="match status" value="1"/>
</dbReference>
<evidence type="ECO:0000313" key="3">
    <source>
        <dbReference type="Proteomes" id="UP000005206"/>
    </source>
</evidence>
<dbReference type="InterPro" id="IPR052895">
    <property type="entry name" value="HetReg/Transcr_Mod"/>
</dbReference>
<dbReference type="GeneID" id="9676984"/>
<dbReference type="OMA" id="THIMLCK"/>
<feature type="domain" description="Heterokaryon incompatibility" evidence="1">
    <location>
        <begin position="301"/>
        <end position="417"/>
    </location>
</feature>
<keyword evidence="3" id="KW-1185">Reference proteome</keyword>
<dbReference type="VEuPathDB" id="FungiDB:NECHADRAFT_82603"/>
<name>C7YXP6_FUSV7</name>